<dbReference type="InterPro" id="IPR000802">
    <property type="entry name" value="Arsenical_pump_ArsB"/>
</dbReference>
<dbReference type="NCBIfam" id="TIGR00935">
    <property type="entry name" value="2a45"/>
    <property type="match status" value="1"/>
</dbReference>
<evidence type="ECO:0000256" key="5">
    <source>
        <dbReference type="ARBA" id="ARBA00022849"/>
    </source>
</evidence>
<dbReference type="CDD" id="cd01118">
    <property type="entry name" value="ArsB_permease"/>
    <property type="match status" value="1"/>
</dbReference>
<dbReference type="EMBL" id="CP118718">
    <property type="protein sequence ID" value="WEA46058.1"/>
    <property type="molecule type" value="Genomic_DNA"/>
</dbReference>
<comment type="function">
    <text evidence="8">Involved in arsenical resistance. Thought to form the channel of an arsenite pump.</text>
</comment>
<evidence type="ECO:0000256" key="2">
    <source>
        <dbReference type="ARBA" id="ARBA00006433"/>
    </source>
</evidence>
<keyword evidence="7 8" id="KW-0472">Membrane</keyword>
<evidence type="ECO:0000256" key="6">
    <source>
        <dbReference type="ARBA" id="ARBA00022989"/>
    </source>
</evidence>
<dbReference type="NCBIfam" id="NF011980">
    <property type="entry name" value="PRK15445.1"/>
    <property type="match status" value="1"/>
</dbReference>
<feature type="transmembrane region" description="Helical" evidence="8">
    <location>
        <begin position="56"/>
        <end position="79"/>
    </location>
</feature>
<feature type="transmembrane region" description="Helical" evidence="8">
    <location>
        <begin position="5"/>
        <end position="21"/>
    </location>
</feature>
<feature type="transmembrane region" description="Helical" evidence="8">
    <location>
        <begin position="27"/>
        <end position="44"/>
    </location>
</feature>
<protein>
    <recommendedName>
        <fullName evidence="8">Arsenical pump membrane protein</fullName>
    </recommendedName>
</protein>
<evidence type="ECO:0000256" key="4">
    <source>
        <dbReference type="ARBA" id="ARBA00022692"/>
    </source>
</evidence>
<dbReference type="RefSeq" id="WP_221815512.1">
    <property type="nucleotide sequence ID" value="NZ_CP118718.1"/>
</dbReference>
<evidence type="ECO:0000256" key="7">
    <source>
        <dbReference type="ARBA" id="ARBA00023136"/>
    </source>
</evidence>
<feature type="transmembrane region" description="Helical" evidence="8">
    <location>
        <begin position="99"/>
        <end position="126"/>
    </location>
</feature>
<keyword evidence="3" id="KW-1003">Cell membrane</keyword>
<comment type="subcellular location">
    <subcellularLocation>
        <location evidence="1 8">Cell membrane</location>
        <topology evidence="1 8">Multi-pass membrane protein</topology>
    </subcellularLocation>
</comment>
<accession>A0ABD7X0I6</accession>
<dbReference type="AlphaFoldDB" id="A0ABD7X0I6"/>
<evidence type="ECO:0000313" key="10">
    <source>
        <dbReference type="Proteomes" id="UP001220217"/>
    </source>
</evidence>
<reference evidence="9 10" key="1">
    <citation type="submission" date="2023-02" db="EMBL/GenBank/DDBJ databases">
        <title>Complete genome sequence of Priestia aryabhattai G5MAi6, a methanol-tolerant strain isolated from tap water in Hong Kong.</title>
        <authorList>
            <person name="Leung K.M."/>
            <person name="Lai G.K.K."/>
            <person name="Griffin S.D.J."/>
        </authorList>
    </citation>
    <scope>NUCLEOTIDE SEQUENCE [LARGE SCALE GENOMIC DNA]</scope>
    <source>
        <strain evidence="9 10">G5MAi6</strain>
    </source>
</reference>
<dbReference type="PANTHER" id="PTHR43302:SF5">
    <property type="entry name" value="TRANSPORTER ARSB-RELATED"/>
    <property type="match status" value="1"/>
</dbReference>
<dbReference type="GO" id="GO:0005886">
    <property type="term" value="C:plasma membrane"/>
    <property type="evidence" value="ECO:0007669"/>
    <property type="project" value="UniProtKB-SubCell"/>
</dbReference>
<proteinExistence type="inferred from homology"/>
<evidence type="ECO:0000256" key="3">
    <source>
        <dbReference type="ARBA" id="ARBA00022475"/>
    </source>
</evidence>
<comment type="similarity">
    <text evidence="2 8">Belongs to the ArsB family.</text>
</comment>
<feature type="transmembrane region" description="Helical" evidence="8">
    <location>
        <begin position="409"/>
        <end position="428"/>
    </location>
</feature>
<dbReference type="GO" id="GO:0046685">
    <property type="term" value="P:response to arsenic-containing substance"/>
    <property type="evidence" value="ECO:0007669"/>
    <property type="project" value="UniProtKB-KW"/>
</dbReference>
<keyword evidence="5 8" id="KW-0059">Arsenical resistance</keyword>
<dbReference type="PRINTS" id="PR00758">
    <property type="entry name" value="ARSENICPUMP"/>
</dbReference>
<keyword evidence="8" id="KW-0813">Transport</keyword>
<keyword evidence="4 8" id="KW-0812">Transmembrane</keyword>
<feature type="transmembrane region" description="Helical" evidence="8">
    <location>
        <begin position="249"/>
        <end position="266"/>
    </location>
</feature>
<evidence type="ECO:0000256" key="1">
    <source>
        <dbReference type="ARBA" id="ARBA00004651"/>
    </source>
</evidence>
<feature type="transmembrane region" description="Helical" evidence="8">
    <location>
        <begin position="178"/>
        <end position="201"/>
    </location>
</feature>
<gene>
    <name evidence="9" type="ORF">PWO00_08830</name>
</gene>
<feature type="transmembrane region" description="Helical" evidence="8">
    <location>
        <begin position="138"/>
        <end position="158"/>
    </location>
</feature>
<feature type="transmembrane region" description="Helical" evidence="8">
    <location>
        <begin position="226"/>
        <end position="243"/>
    </location>
</feature>
<feature type="transmembrane region" description="Helical" evidence="8">
    <location>
        <begin position="278"/>
        <end position="299"/>
    </location>
</feature>
<evidence type="ECO:0000313" key="9">
    <source>
        <dbReference type="EMBL" id="WEA46058.1"/>
    </source>
</evidence>
<organism evidence="9 10">
    <name type="scientific">Priestia aryabhattai</name>
    <name type="common">Bacillus aryabhattai</name>
    <dbReference type="NCBI Taxonomy" id="412384"/>
    <lineage>
        <taxon>Bacteria</taxon>
        <taxon>Bacillati</taxon>
        <taxon>Bacillota</taxon>
        <taxon>Bacilli</taxon>
        <taxon>Bacillales</taxon>
        <taxon>Bacillaceae</taxon>
        <taxon>Priestia</taxon>
    </lineage>
</organism>
<dbReference type="Proteomes" id="UP001220217">
    <property type="component" value="Chromosome"/>
</dbReference>
<dbReference type="Pfam" id="PF02040">
    <property type="entry name" value="ArsB"/>
    <property type="match status" value="1"/>
</dbReference>
<evidence type="ECO:0000256" key="8">
    <source>
        <dbReference type="RuleBase" id="RU004993"/>
    </source>
</evidence>
<sequence>MVSVIVASLIFLVTLIFVIWQPKNLSIGWSACGGAVIALLAGVVDFHDVLDVTQIVWNATLTFIAVIIISLILDEIGFFEWAALHMARAAGGNGVRMFVYVSLLGAVVAALFANDGAALILTPIVLAMVRALKFEDKMVFPFIIASGFIADTTSLPLVVSNLVNIVSADFFGIRFSEFASRMIVPDLFSLLASIAVLYLYFRKSIPKKYNLDDLQKPVEAIKDEKMFRLSGIVLFILVLGYFIGEFFNVPVSIIAGIIAILFLGIARKSPAVHTKKVLAGAPWAIVFFSIGMYVVVYGLRNVGLTEVLASLIQTTADQGLFAATIGMGFIAAILSSMMNNMPTVMIDALAIDATSATGTIKEALIYANVIGSDLGPKITPIGSLATLLWLHVLSTKGVKISWGTYFKTGIILTIPTLFITLVGLYIWLSIIS</sequence>
<name>A0ABD7X0I6_PRIAR</name>
<keyword evidence="6 8" id="KW-1133">Transmembrane helix</keyword>
<comment type="caution">
    <text evidence="8">Lacks conserved residue(s) required for the propagation of feature annotation.</text>
</comment>
<feature type="transmembrane region" description="Helical" evidence="8">
    <location>
        <begin position="319"/>
        <end position="337"/>
    </location>
</feature>
<dbReference type="PANTHER" id="PTHR43302">
    <property type="entry name" value="TRANSPORTER ARSB-RELATED"/>
    <property type="match status" value="1"/>
</dbReference>